<gene>
    <name evidence="1" type="ORF">EMPS_07923</name>
</gene>
<protein>
    <submittedName>
        <fullName evidence="1">Uncharacterized protein</fullName>
    </submittedName>
</protein>
<comment type="caution">
    <text evidence="1">The sequence shown here is derived from an EMBL/GenBank/DDBJ whole genome shotgun (WGS) entry which is preliminary data.</text>
</comment>
<dbReference type="EMBL" id="BQFW01000011">
    <property type="protein sequence ID" value="GJJ75565.1"/>
    <property type="molecule type" value="Genomic_DNA"/>
</dbReference>
<dbReference type="Proteomes" id="UP000827284">
    <property type="component" value="Unassembled WGS sequence"/>
</dbReference>
<organism evidence="1 2">
    <name type="scientific">Entomortierella parvispora</name>
    <dbReference type="NCBI Taxonomy" id="205924"/>
    <lineage>
        <taxon>Eukaryota</taxon>
        <taxon>Fungi</taxon>
        <taxon>Fungi incertae sedis</taxon>
        <taxon>Mucoromycota</taxon>
        <taxon>Mortierellomycotina</taxon>
        <taxon>Mortierellomycetes</taxon>
        <taxon>Mortierellales</taxon>
        <taxon>Mortierellaceae</taxon>
        <taxon>Entomortierella</taxon>
    </lineage>
</organism>
<proteinExistence type="predicted"/>
<dbReference type="AlphaFoldDB" id="A0A9P3LZ50"/>
<evidence type="ECO:0000313" key="1">
    <source>
        <dbReference type="EMBL" id="GJJ75565.1"/>
    </source>
</evidence>
<sequence>MSRPATIFTGLLVSGAILYQFRTELTSDMRQVRNQLSDVQNRLAGSVPGNKISNALTSHPTASILEKPKEILEESTTYIQERIVPSVKDTWNSHVIGLAENVNELDAEKIQKLAKEAKDKWL</sequence>
<name>A0A9P3LZ50_9FUNG</name>
<keyword evidence="2" id="KW-1185">Reference proteome</keyword>
<reference evidence="1" key="1">
    <citation type="submission" date="2021-11" db="EMBL/GenBank/DDBJ databases">
        <authorList>
            <person name="Herlambang A."/>
            <person name="Guo Y."/>
            <person name="Takashima Y."/>
            <person name="Nishizawa T."/>
        </authorList>
    </citation>
    <scope>NUCLEOTIDE SEQUENCE</scope>
    <source>
        <strain evidence="1">E1425</strain>
    </source>
</reference>
<evidence type="ECO:0000313" key="2">
    <source>
        <dbReference type="Proteomes" id="UP000827284"/>
    </source>
</evidence>
<dbReference type="OrthoDB" id="2258660at2759"/>
<accession>A0A9P3LZ50</accession>
<reference evidence="1" key="2">
    <citation type="journal article" date="2022" name="Microbiol. Resour. Announc.">
        <title>Whole-Genome Sequence of Entomortierella parvispora E1425, a Mucoromycotan Fungus Associated with Burkholderiaceae-Related Endosymbiotic Bacteria.</title>
        <authorList>
            <person name="Herlambang A."/>
            <person name="Guo Y."/>
            <person name="Takashima Y."/>
            <person name="Narisawa K."/>
            <person name="Ohta H."/>
            <person name="Nishizawa T."/>
        </authorList>
    </citation>
    <scope>NUCLEOTIDE SEQUENCE</scope>
    <source>
        <strain evidence="1">E1425</strain>
    </source>
</reference>